<evidence type="ECO:0000313" key="2">
    <source>
        <dbReference type="EMBL" id="AFM15554.1"/>
    </source>
</evidence>
<dbReference type="AlphaFoldDB" id="I4BE47"/>
<feature type="compositionally biased region" description="Gly residues" evidence="1">
    <location>
        <begin position="132"/>
        <end position="143"/>
    </location>
</feature>
<dbReference type="KEGG" id="mcb:Mycch_0737"/>
<reference evidence="2 3" key="1">
    <citation type="submission" date="2012-06" db="EMBL/GenBank/DDBJ databases">
        <title>Complete sequence of chromosome of Mycobacterium chubuense NBB4.</title>
        <authorList>
            <consortium name="US DOE Joint Genome Institute"/>
            <person name="Lucas S."/>
            <person name="Han J."/>
            <person name="Lapidus A."/>
            <person name="Cheng J.-F."/>
            <person name="Goodwin L."/>
            <person name="Pitluck S."/>
            <person name="Peters L."/>
            <person name="Mikhailova N."/>
            <person name="Teshima H."/>
            <person name="Detter J.C."/>
            <person name="Han C."/>
            <person name="Tapia R."/>
            <person name="Land M."/>
            <person name="Hauser L."/>
            <person name="Kyrpides N."/>
            <person name="Ivanova N."/>
            <person name="Pagani I."/>
            <person name="Mattes T."/>
            <person name="Holmes A."/>
            <person name="Rutledge P."/>
            <person name="Paulsen I."/>
            <person name="Coleman N."/>
            <person name="Woyke T."/>
        </authorList>
    </citation>
    <scope>NUCLEOTIDE SEQUENCE [LARGE SCALE GENOMIC DNA]</scope>
    <source>
        <strain evidence="2 3">NBB4</strain>
    </source>
</reference>
<gene>
    <name evidence="2" type="ordered locus">Mycch_0737</name>
</gene>
<dbReference type="OrthoDB" id="4966929at2"/>
<feature type="compositionally biased region" description="Acidic residues" evidence="1">
    <location>
        <begin position="158"/>
        <end position="215"/>
    </location>
</feature>
<dbReference type="PATRIC" id="fig|710421.3.peg.733"/>
<keyword evidence="3" id="KW-1185">Reference proteome</keyword>
<protein>
    <submittedName>
        <fullName evidence="2">Uncharacterized protein</fullName>
    </submittedName>
</protein>
<dbReference type="Proteomes" id="UP000006057">
    <property type="component" value="Chromosome"/>
</dbReference>
<dbReference type="EMBL" id="CP003053">
    <property type="protein sequence ID" value="AFM15554.1"/>
    <property type="molecule type" value="Genomic_DNA"/>
</dbReference>
<name>I4BE47_MYCCN</name>
<evidence type="ECO:0000256" key="1">
    <source>
        <dbReference type="SAM" id="MobiDB-lite"/>
    </source>
</evidence>
<dbReference type="eggNOG" id="ENOG503408B">
    <property type="taxonomic scope" value="Bacteria"/>
</dbReference>
<organism evidence="2 3">
    <name type="scientific">Mycolicibacterium chubuense (strain NBB4)</name>
    <name type="common">Mycobacterium chubuense</name>
    <dbReference type="NCBI Taxonomy" id="710421"/>
    <lineage>
        <taxon>Bacteria</taxon>
        <taxon>Bacillati</taxon>
        <taxon>Actinomycetota</taxon>
        <taxon>Actinomycetes</taxon>
        <taxon>Mycobacteriales</taxon>
        <taxon>Mycobacteriaceae</taxon>
        <taxon>Mycolicibacterium</taxon>
    </lineage>
</organism>
<evidence type="ECO:0000313" key="3">
    <source>
        <dbReference type="Proteomes" id="UP000006057"/>
    </source>
</evidence>
<dbReference type="HOGENOM" id="CLU_093464_0_0_11"/>
<proteinExistence type="predicted"/>
<accession>I4BE47</accession>
<feature type="region of interest" description="Disordered" evidence="1">
    <location>
        <begin position="132"/>
        <end position="252"/>
    </location>
</feature>
<dbReference type="STRING" id="710421.Mycch_0737"/>
<dbReference type="RefSeq" id="WP_014814045.1">
    <property type="nucleotide sequence ID" value="NC_018027.1"/>
</dbReference>
<sequence length="252" mass="26107">MSTGKVALAAGVGTGYLLGRTRKMRWALMLAGAGITGKFPTHPSDLVAYGVKSLSASTDLSQLTEQLRGELLTAGKAAAISAAVSQVDALNNRLQGVTSAVGVDETLGDVGGAVGDVGGAVGDIGGAVGDIGGAVGDIGGAATGRGRRSRRRGRAADDYDEDVGMEPEADDEEEPLDVDSEGQGADDVDDDFDDDVDDGEDFDEELDNEPEEEPEPPVTRRRRPARRSGAPQKAAARTPRRTATRSTTRQGR</sequence>